<name>A0A8K0GV14_9ROSA</name>
<dbReference type="FunFam" id="2.60.120.330:FF:000079">
    <property type="entry name" value="Protein SRG1"/>
    <property type="match status" value="1"/>
</dbReference>
<dbReference type="InterPro" id="IPR044861">
    <property type="entry name" value="IPNS-like_FE2OG_OXY"/>
</dbReference>
<keyword evidence="2" id="KW-0847">Vitamin C</keyword>
<protein>
    <recommendedName>
        <fullName evidence="6">Fe2OG dioxygenase domain-containing protein</fullName>
    </recommendedName>
</protein>
<evidence type="ECO:0000313" key="8">
    <source>
        <dbReference type="Proteomes" id="UP000796880"/>
    </source>
</evidence>
<dbReference type="InterPro" id="IPR005123">
    <property type="entry name" value="Oxoglu/Fe-dep_dioxygenase_dom"/>
</dbReference>
<dbReference type="Proteomes" id="UP000796880">
    <property type="component" value="Unassembled WGS sequence"/>
</dbReference>
<evidence type="ECO:0000256" key="5">
    <source>
        <dbReference type="SAM" id="MobiDB-lite"/>
    </source>
</evidence>
<evidence type="ECO:0000256" key="4">
    <source>
        <dbReference type="RuleBase" id="RU003682"/>
    </source>
</evidence>
<keyword evidence="1 4" id="KW-0479">Metal-binding</keyword>
<dbReference type="AlphaFoldDB" id="A0A8K0GV14"/>
<evidence type="ECO:0000256" key="1">
    <source>
        <dbReference type="ARBA" id="ARBA00022723"/>
    </source>
</evidence>
<dbReference type="GO" id="GO:0046872">
    <property type="term" value="F:metal ion binding"/>
    <property type="evidence" value="ECO:0007669"/>
    <property type="project" value="UniProtKB-KW"/>
</dbReference>
<dbReference type="Pfam" id="PF03171">
    <property type="entry name" value="2OG-FeII_Oxy"/>
    <property type="match status" value="1"/>
</dbReference>
<reference evidence="7" key="1">
    <citation type="submission" date="2020-03" db="EMBL/GenBank/DDBJ databases">
        <title>A high-quality chromosome-level genome assembly of a woody plant with both climbing and erect habits, Rhamnella rubrinervis.</title>
        <authorList>
            <person name="Lu Z."/>
            <person name="Yang Y."/>
            <person name="Zhu X."/>
            <person name="Sun Y."/>
        </authorList>
    </citation>
    <scope>NUCLEOTIDE SEQUENCE</scope>
    <source>
        <strain evidence="7">BYM</strain>
        <tissue evidence="7">Leaf</tissue>
    </source>
</reference>
<proteinExistence type="inferred from homology"/>
<dbReference type="Gene3D" id="2.60.120.330">
    <property type="entry name" value="B-lactam Antibiotic, Isopenicillin N Synthase, Chain"/>
    <property type="match status" value="1"/>
</dbReference>
<evidence type="ECO:0000256" key="3">
    <source>
        <dbReference type="ARBA" id="ARBA00023004"/>
    </source>
</evidence>
<evidence type="ECO:0000256" key="2">
    <source>
        <dbReference type="ARBA" id="ARBA00022896"/>
    </source>
</evidence>
<dbReference type="InterPro" id="IPR027443">
    <property type="entry name" value="IPNS-like_sf"/>
</dbReference>
<accession>A0A8K0GV14</accession>
<keyword evidence="8" id="KW-1185">Reference proteome</keyword>
<dbReference type="InterPro" id="IPR050295">
    <property type="entry name" value="Plant_2OG-oxidoreductases"/>
</dbReference>
<feature type="region of interest" description="Disordered" evidence="5">
    <location>
        <begin position="1"/>
        <end position="20"/>
    </location>
</feature>
<dbReference type="PROSITE" id="PS51471">
    <property type="entry name" value="FE2OG_OXY"/>
    <property type="match status" value="1"/>
</dbReference>
<dbReference type="GO" id="GO:0031418">
    <property type="term" value="F:L-ascorbic acid binding"/>
    <property type="evidence" value="ECO:0007669"/>
    <property type="project" value="UniProtKB-KW"/>
</dbReference>
<comment type="similarity">
    <text evidence="4">Belongs to the iron/ascorbate-dependent oxidoreductase family.</text>
</comment>
<organism evidence="7 8">
    <name type="scientific">Rhamnella rubrinervis</name>
    <dbReference type="NCBI Taxonomy" id="2594499"/>
    <lineage>
        <taxon>Eukaryota</taxon>
        <taxon>Viridiplantae</taxon>
        <taxon>Streptophyta</taxon>
        <taxon>Embryophyta</taxon>
        <taxon>Tracheophyta</taxon>
        <taxon>Spermatophyta</taxon>
        <taxon>Magnoliopsida</taxon>
        <taxon>eudicotyledons</taxon>
        <taxon>Gunneridae</taxon>
        <taxon>Pentapetalae</taxon>
        <taxon>rosids</taxon>
        <taxon>fabids</taxon>
        <taxon>Rosales</taxon>
        <taxon>Rhamnaceae</taxon>
        <taxon>rhamnoid group</taxon>
        <taxon>Rhamneae</taxon>
        <taxon>Rhamnella</taxon>
    </lineage>
</organism>
<evidence type="ECO:0000259" key="6">
    <source>
        <dbReference type="PROSITE" id="PS51471"/>
    </source>
</evidence>
<evidence type="ECO:0000313" key="7">
    <source>
        <dbReference type="EMBL" id="KAF3442332.1"/>
    </source>
</evidence>
<dbReference type="EMBL" id="VOIH02000007">
    <property type="protein sequence ID" value="KAF3442332.1"/>
    <property type="molecule type" value="Genomic_DNA"/>
</dbReference>
<dbReference type="SUPFAM" id="SSF51197">
    <property type="entry name" value="Clavaminate synthase-like"/>
    <property type="match status" value="1"/>
</dbReference>
<gene>
    <name evidence="7" type="ORF">FNV43_RR16248</name>
</gene>
<keyword evidence="4" id="KW-0560">Oxidoreductase</keyword>
<feature type="domain" description="Fe2OG dioxygenase" evidence="6">
    <location>
        <begin position="174"/>
        <end position="274"/>
    </location>
</feature>
<dbReference type="OrthoDB" id="288590at2759"/>
<sequence length="333" mass="37610">MGFEKESSGNRYGSSLPVPSVQELAREPNLTVPSRYLRPDHHGLSVPDDHDLHDQIPVIDFHKLISAESSTASDELEKLHLYLMNITAEEVEGFGQAFVVSEQQKLDWNDIFFLTTLPLHMRKPHLFPELLSPFRENLDMYSMELKNLAMGLIGQMEKALNVKDKEVIELFEGGLQAIRMNYYPPCPQPEKVIGLTPHSDAGGLTILLQVSEVEGLQVKKNGVWVSVKPLPNAFIVNVGDILEIITNGEYHSIEHRATINSQKERLSIATFYSPKFDGEMGPAKSLINKQSPPKYTRLTVEEFYTGRFSTELDGKSHLESLKLQHCDDEHCKN</sequence>
<comment type="caution">
    <text evidence="7">The sequence shown here is derived from an EMBL/GenBank/DDBJ whole genome shotgun (WGS) entry which is preliminary data.</text>
</comment>
<dbReference type="PANTHER" id="PTHR47991">
    <property type="entry name" value="OXOGLUTARATE/IRON-DEPENDENT DIOXYGENASE"/>
    <property type="match status" value="1"/>
</dbReference>
<keyword evidence="3 4" id="KW-0408">Iron</keyword>
<dbReference type="GO" id="GO:0016491">
    <property type="term" value="F:oxidoreductase activity"/>
    <property type="evidence" value="ECO:0007669"/>
    <property type="project" value="UniProtKB-KW"/>
</dbReference>